<dbReference type="PANTHER" id="PTHR20977:SF0">
    <property type="entry name" value="AT13385P-RELATED"/>
    <property type="match status" value="1"/>
</dbReference>
<dbReference type="KEGG" id="dan:6495203"/>
<dbReference type="EMBL" id="CH902619">
    <property type="protein sequence ID" value="EDV35676.2"/>
    <property type="molecule type" value="Genomic_DNA"/>
</dbReference>
<gene>
    <name evidence="2" type="primary">Dana\GF12352</name>
    <name evidence="2" type="synonym">dana_GLEANR_12355</name>
    <name evidence="2" type="ORF">GF12352</name>
</gene>
<dbReference type="STRING" id="7217.B3MFZ4"/>
<reference evidence="2 3" key="1">
    <citation type="journal article" date="2007" name="Nature">
        <title>Evolution of genes and genomes on the Drosophila phylogeny.</title>
        <authorList>
            <consortium name="Drosophila 12 Genomes Consortium"/>
            <person name="Clark A.G."/>
            <person name="Eisen M.B."/>
            <person name="Smith D.R."/>
            <person name="Bergman C.M."/>
            <person name="Oliver B."/>
            <person name="Markow T.A."/>
            <person name="Kaufman T.C."/>
            <person name="Kellis M."/>
            <person name="Gelbart W."/>
            <person name="Iyer V.N."/>
            <person name="Pollard D.A."/>
            <person name="Sackton T.B."/>
            <person name="Larracuente A.M."/>
            <person name="Singh N.D."/>
            <person name="Abad J.P."/>
            <person name="Abt D.N."/>
            <person name="Adryan B."/>
            <person name="Aguade M."/>
            <person name="Akashi H."/>
            <person name="Anderson W.W."/>
            <person name="Aquadro C.F."/>
            <person name="Ardell D.H."/>
            <person name="Arguello R."/>
            <person name="Artieri C.G."/>
            <person name="Barbash D.A."/>
            <person name="Barker D."/>
            <person name="Barsanti P."/>
            <person name="Batterham P."/>
            <person name="Batzoglou S."/>
            <person name="Begun D."/>
            <person name="Bhutkar A."/>
            <person name="Blanco E."/>
            <person name="Bosak S.A."/>
            <person name="Bradley R.K."/>
            <person name="Brand A.D."/>
            <person name="Brent M.R."/>
            <person name="Brooks A.N."/>
            <person name="Brown R.H."/>
            <person name="Butlin R.K."/>
            <person name="Caggese C."/>
            <person name="Calvi B.R."/>
            <person name="Bernardo de Carvalho A."/>
            <person name="Caspi A."/>
            <person name="Castrezana S."/>
            <person name="Celniker S.E."/>
            <person name="Chang J.L."/>
            <person name="Chapple C."/>
            <person name="Chatterji S."/>
            <person name="Chinwalla A."/>
            <person name="Civetta A."/>
            <person name="Clifton S.W."/>
            <person name="Comeron J.M."/>
            <person name="Costello J.C."/>
            <person name="Coyne J.A."/>
            <person name="Daub J."/>
            <person name="David R.G."/>
            <person name="Delcher A.L."/>
            <person name="Delehaunty K."/>
            <person name="Do C.B."/>
            <person name="Ebling H."/>
            <person name="Edwards K."/>
            <person name="Eickbush T."/>
            <person name="Evans J.D."/>
            <person name="Filipski A."/>
            <person name="Findeiss S."/>
            <person name="Freyhult E."/>
            <person name="Fulton L."/>
            <person name="Fulton R."/>
            <person name="Garcia A.C."/>
            <person name="Gardiner A."/>
            <person name="Garfield D.A."/>
            <person name="Garvin B.E."/>
            <person name="Gibson G."/>
            <person name="Gilbert D."/>
            <person name="Gnerre S."/>
            <person name="Godfrey J."/>
            <person name="Good R."/>
            <person name="Gotea V."/>
            <person name="Gravely B."/>
            <person name="Greenberg A.J."/>
            <person name="Griffiths-Jones S."/>
            <person name="Gross S."/>
            <person name="Guigo R."/>
            <person name="Gustafson E.A."/>
            <person name="Haerty W."/>
            <person name="Hahn M.W."/>
            <person name="Halligan D.L."/>
            <person name="Halpern A.L."/>
            <person name="Halter G.M."/>
            <person name="Han M.V."/>
            <person name="Heger A."/>
            <person name="Hillier L."/>
            <person name="Hinrichs A.S."/>
            <person name="Holmes I."/>
            <person name="Hoskins R.A."/>
            <person name="Hubisz M.J."/>
            <person name="Hultmark D."/>
            <person name="Huntley M.A."/>
            <person name="Jaffe D.B."/>
            <person name="Jagadeeshan S."/>
            <person name="Jeck W.R."/>
            <person name="Johnson J."/>
            <person name="Jones C.D."/>
            <person name="Jordan W.C."/>
            <person name="Karpen G.H."/>
            <person name="Kataoka E."/>
            <person name="Keightley P.D."/>
            <person name="Kheradpour P."/>
            <person name="Kirkness E.F."/>
            <person name="Koerich L.B."/>
            <person name="Kristiansen K."/>
            <person name="Kudrna D."/>
            <person name="Kulathinal R.J."/>
            <person name="Kumar S."/>
            <person name="Kwok R."/>
            <person name="Lander E."/>
            <person name="Langley C.H."/>
            <person name="Lapoint R."/>
            <person name="Lazzaro B.P."/>
            <person name="Lee S.J."/>
            <person name="Levesque L."/>
            <person name="Li R."/>
            <person name="Lin C.F."/>
            <person name="Lin M.F."/>
            <person name="Lindblad-Toh K."/>
            <person name="Llopart A."/>
            <person name="Long M."/>
            <person name="Low L."/>
            <person name="Lozovsky E."/>
            <person name="Lu J."/>
            <person name="Luo M."/>
            <person name="Machado C.A."/>
            <person name="Makalowski W."/>
            <person name="Marzo M."/>
            <person name="Matsuda M."/>
            <person name="Matzkin L."/>
            <person name="McAllister B."/>
            <person name="McBride C.S."/>
            <person name="McKernan B."/>
            <person name="McKernan K."/>
            <person name="Mendez-Lago M."/>
            <person name="Minx P."/>
            <person name="Mollenhauer M.U."/>
            <person name="Montooth K."/>
            <person name="Mount S.M."/>
            <person name="Mu X."/>
            <person name="Myers E."/>
            <person name="Negre B."/>
            <person name="Newfeld S."/>
            <person name="Nielsen R."/>
            <person name="Noor M.A."/>
            <person name="O'Grady P."/>
            <person name="Pachter L."/>
            <person name="Papaceit M."/>
            <person name="Parisi M.J."/>
            <person name="Parisi M."/>
            <person name="Parts L."/>
            <person name="Pedersen J.S."/>
            <person name="Pesole G."/>
            <person name="Phillippy A.M."/>
            <person name="Ponting C.P."/>
            <person name="Pop M."/>
            <person name="Porcelli D."/>
            <person name="Powell J.R."/>
            <person name="Prohaska S."/>
            <person name="Pruitt K."/>
            <person name="Puig M."/>
            <person name="Quesneville H."/>
            <person name="Ram K.R."/>
            <person name="Rand D."/>
            <person name="Rasmussen M.D."/>
            <person name="Reed L.K."/>
            <person name="Reenan R."/>
            <person name="Reily A."/>
            <person name="Remington K.A."/>
            <person name="Rieger T.T."/>
            <person name="Ritchie M.G."/>
            <person name="Robin C."/>
            <person name="Rogers Y.H."/>
            <person name="Rohde C."/>
            <person name="Rozas J."/>
            <person name="Rubenfield M.J."/>
            <person name="Ruiz A."/>
            <person name="Russo S."/>
            <person name="Salzberg S.L."/>
            <person name="Sanchez-Gracia A."/>
            <person name="Saranga D.J."/>
            <person name="Sato H."/>
            <person name="Schaeffer S.W."/>
            <person name="Schatz M.C."/>
            <person name="Schlenke T."/>
            <person name="Schwartz R."/>
            <person name="Segarra C."/>
            <person name="Singh R.S."/>
            <person name="Sirot L."/>
            <person name="Sirota M."/>
            <person name="Sisneros N.B."/>
            <person name="Smith C.D."/>
            <person name="Smith T.F."/>
            <person name="Spieth J."/>
            <person name="Stage D.E."/>
            <person name="Stark A."/>
            <person name="Stephan W."/>
            <person name="Strausberg R.L."/>
            <person name="Strempel S."/>
            <person name="Sturgill D."/>
            <person name="Sutton G."/>
            <person name="Sutton G.G."/>
            <person name="Tao W."/>
            <person name="Teichmann S."/>
            <person name="Tobari Y.N."/>
            <person name="Tomimura Y."/>
            <person name="Tsolas J.M."/>
            <person name="Valente V.L."/>
            <person name="Venter E."/>
            <person name="Venter J.C."/>
            <person name="Vicario S."/>
            <person name="Vieira F.G."/>
            <person name="Vilella A.J."/>
            <person name="Villasante A."/>
            <person name="Walenz B."/>
            <person name="Wang J."/>
            <person name="Wasserman M."/>
            <person name="Watts T."/>
            <person name="Wilson D."/>
            <person name="Wilson R.K."/>
            <person name="Wing R.A."/>
            <person name="Wolfner M.F."/>
            <person name="Wong A."/>
            <person name="Wong G.K."/>
            <person name="Wu C.I."/>
            <person name="Wu G."/>
            <person name="Yamamoto D."/>
            <person name="Yang H.P."/>
            <person name="Yang S.P."/>
            <person name="Yorke J.A."/>
            <person name="Yoshida K."/>
            <person name="Zdobnov E."/>
            <person name="Zhang P."/>
            <person name="Zhang Y."/>
            <person name="Zimin A.V."/>
            <person name="Baldwin J."/>
            <person name="Abdouelleil A."/>
            <person name="Abdulkadir J."/>
            <person name="Abebe A."/>
            <person name="Abera B."/>
            <person name="Abreu J."/>
            <person name="Acer S.C."/>
            <person name="Aftuck L."/>
            <person name="Alexander A."/>
            <person name="An P."/>
            <person name="Anderson E."/>
            <person name="Anderson S."/>
            <person name="Arachi H."/>
            <person name="Azer M."/>
            <person name="Bachantsang P."/>
            <person name="Barry A."/>
            <person name="Bayul T."/>
            <person name="Berlin A."/>
            <person name="Bessette D."/>
            <person name="Bloom T."/>
            <person name="Blye J."/>
            <person name="Boguslavskiy L."/>
            <person name="Bonnet C."/>
            <person name="Boukhgalter B."/>
            <person name="Bourzgui I."/>
            <person name="Brown A."/>
            <person name="Cahill P."/>
            <person name="Channer S."/>
            <person name="Cheshatsang Y."/>
            <person name="Chuda L."/>
            <person name="Citroen M."/>
            <person name="Collymore A."/>
            <person name="Cooke P."/>
            <person name="Costello M."/>
            <person name="D'Aco K."/>
            <person name="Daza R."/>
            <person name="De Haan G."/>
            <person name="DeGray S."/>
            <person name="DeMaso C."/>
            <person name="Dhargay N."/>
            <person name="Dooley K."/>
            <person name="Dooley E."/>
            <person name="Doricent M."/>
            <person name="Dorje P."/>
            <person name="Dorjee K."/>
            <person name="Dupes A."/>
            <person name="Elong R."/>
            <person name="Falk J."/>
            <person name="Farina A."/>
            <person name="Faro S."/>
            <person name="Ferguson D."/>
            <person name="Fisher S."/>
            <person name="Foley C.D."/>
            <person name="Franke A."/>
            <person name="Friedrich D."/>
            <person name="Gadbois L."/>
            <person name="Gearin G."/>
            <person name="Gearin C.R."/>
            <person name="Giannoukos G."/>
            <person name="Goode T."/>
            <person name="Graham J."/>
            <person name="Grandbois E."/>
            <person name="Grewal S."/>
            <person name="Gyaltsen K."/>
            <person name="Hafez N."/>
            <person name="Hagos B."/>
            <person name="Hall J."/>
            <person name="Henson C."/>
            <person name="Hollinger A."/>
            <person name="Honan T."/>
            <person name="Huard M.D."/>
            <person name="Hughes L."/>
            <person name="Hurhula B."/>
            <person name="Husby M.E."/>
            <person name="Kamat A."/>
            <person name="Kanga B."/>
            <person name="Kashin S."/>
            <person name="Khazanovich D."/>
            <person name="Kisner P."/>
            <person name="Lance K."/>
            <person name="Lara M."/>
            <person name="Lee W."/>
            <person name="Lennon N."/>
            <person name="Letendre F."/>
            <person name="LeVine R."/>
            <person name="Lipovsky A."/>
            <person name="Liu X."/>
            <person name="Liu J."/>
            <person name="Liu S."/>
            <person name="Lokyitsang T."/>
            <person name="Lokyitsang Y."/>
            <person name="Lubonja R."/>
            <person name="Lui A."/>
            <person name="MacDonald P."/>
            <person name="Magnisalis V."/>
            <person name="Maru K."/>
            <person name="Matthews C."/>
            <person name="McCusker W."/>
            <person name="McDonough S."/>
            <person name="Mehta T."/>
            <person name="Meldrim J."/>
            <person name="Meneus L."/>
            <person name="Mihai O."/>
            <person name="Mihalev A."/>
            <person name="Mihova T."/>
            <person name="Mittelman R."/>
            <person name="Mlenga V."/>
            <person name="Montmayeur A."/>
            <person name="Mulrain L."/>
            <person name="Navidi A."/>
            <person name="Naylor J."/>
            <person name="Negash T."/>
            <person name="Nguyen T."/>
            <person name="Nguyen N."/>
            <person name="Nicol R."/>
            <person name="Norbu C."/>
            <person name="Norbu N."/>
            <person name="Novod N."/>
            <person name="O'Neill B."/>
            <person name="Osman S."/>
            <person name="Markiewicz E."/>
            <person name="Oyono O.L."/>
            <person name="Patti C."/>
            <person name="Phunkhang P."/>
            <person name="Pierre F."/>
            <person name="Priest M."/>
            <person name="Raghuraman S."/>
            <person name="Rege F."/>
            <person name="Reyes R."/>
            <person name="Rise C."/>
            <person name="Rogov P."/>
            <person name="Ross K."/>
            <person name="Ryan E."/>
            <person name="Settipalli S."/>
            <person name="Shea T."/>
            <person name="Sherpa N."/>
            <person name="Shi L."/>
            <person name="Shih D."/>
            <person name="Sparrow T."/>
            <person name="Spaulding J."/>
            <person name="Stalker J."/>
            <person name="Stange-Thomann N."/>
            <person name="Stavropoulos S."/>
            <person name="Stone C."/>
            <person name="Strader C."/>
            <person name="Tesfaye S."/>
            <person name="Thomson T."/>
            <person name="Thoulutsang Y."/>
            <person name="Thoulutsang D."/>
            <person name="Topham K."/>
            <person name="Topping I."/>
            <person name="Tsamla T."/>
            <person name="Vassiliev H."/>
            <person name="Vo A."/>
            <person name="Wangchuk T."/>
            <person name="Wangdi T."/>
            <person name="Weiand M."/>
            <person name="Wilkinson J."/>
            <person name="Wilson A."/>
            <person name="Yadav S."/>
            <person name="Young G."/>
            <person name="Yu Q."/>
            <person name="Zembek L."/>
            <person name="Zhong D."/>
            <person name="Zimmer A."/>
            <person name="Zwirko Z."/>
            <person name="Jaffe D.B."/>
            <person name="Alvarez P."/>
            <person name="Brockman W."/>
            <person name="Butler J."/>
            <person name="Chin C."/>
            <person name="Gnerre S."/>
            <person name="Grabherr M."/>
            <person name="Kleber M."/>
            <person name="Mauceli E."/>
            <person name="MacCallum I."/>
        </authorList>
    </citation>
    <scope>NUCLEOTIDE SEQUENCE [LARGE SCALE GENOMIC DNA]</scope>
    <source>
        <strain evidence="3">Tucson 14024-0371.13</strain>
    </source>
</reference>
<sequence length="252" mass="28549">MSLLRSVLKGGIGACLLPRGATKMVSMRRYGKKPDHNPSPKCSDSKKGGGCGNFNDCGDPRFESKDRKVVDSDPFQFHHLVAMPEDCCDDPCFDRFPPFDECYYKISDKAKRHYQVTWVECPPIKIKPKKICCFEKGIRPPIPRRKRKEFKAEECPQERECTFADGPCPKIRLPGCKAVRKSVFCTLTRRITPCTKVKAPYPSFSECDRPRMRPHRRIECNCLTVPSQCELVRELKARGGSPRKGNCGGSSL</sequence>
<evidence type="ECO:0000313" key="3">
    <source>
        <dbReference type="Proteomes" id="UP000007801"/>
    </source>
</evidence>
<dbReference type="InParanoid" id="B3MFZ4"/>
<proteinExistence type="predicted"/>
<evidence type="ECO:0000256" key="1">
    <source>
        <dbReference type="SAM" id="MobiDB-lite"/>
    </source>
</evidence>
<protein>
    <submittedName>
        <fullName evidence="2">Uncharacterized protein</fullName>
    </submittedName>
</protein>
<dbReference type="SMART" id="SM00689">
    <property type="entry name" value="DM6"/>
    <property type="match status" value="1"/>
</dbReference>
<accession>B3MFZ4</accession>
<keyword evidence="3" id="KW-1185">Reference proteome</keyword>
<organism evidence="2 3">
    <name type="scientific">Drosophila ananassae</name>
    <name type="common">Fruit fly</name>
    <dbReference type="NCBI Taxonomy" id="7217"/>
    <lineage>
        <taxon>Eukaryota</taxon>
        <taxon>Metazoa</taxon>
        <taxon>Ecdysozoa</taxon>
        <taxon>Arthropoda</taxon>
        <taxon>Hexapoda</taxon>
        <taxon>Insecta</taxon>
        <taxon>Pterygota</taxon>
        <taxon>Neoptera</taxon>
        <taxon>Endopterygota</taxon>
        <taxon>Diptera</taxon>
        <taxon>Brachycera</taxon>
        <taxon>Muscomorpha</taxon>
        <taxon>Ephydroidea</taxon>
        <taxon>Drosophilidae</taxon>
        <taxon>Drosophila</taxon>
        <taxon>Sophophora</taxon>
    </lineage>
</organism>
<dbReference type="OrthoDB" id="7725418at2759"/>
<dbReference type="AlphaFoldDB" id="B3MFZ4"/>
<dbReference type="HOGENOM" id="CLU_1139031_0_0_1"/>
<name>B3MFZ4_DROAN</name>
<dbReference type="PANTHER" id="PTHR20977">
    <property type="entry name" value="AT13385P-RELATED"/>
    <property type="match status" value="1"/>
</dbReference>
<dbReference type="GeneID" id="6495203"/>
<feature type="compositionally biased region" description="Basic and acidic residues" evidence="1">
    <location>
        <begin position="32"/>
        <end position="47"/>
    </location>
</feature>
<feature type="region of interest" description="Disordered" evidence="1">
    <location>
        <begin position="28"/>
        <end position="47"/>
    </location>
</feature>
<dbReference type="eggNOG" id="ENOG502TM8S">
    <property type="taxonomic scope" value="Eukaryota"/>
</dbReference>
<dbReference type="Proteomes" id="UP000007801">
    <property type="component" value="Unassembled WGS sequence"/>
</dbReference>
<dbReference type="InterPro" id="IPR006611">
    <property type="entry name" value="DUF1431_DROsp"/>
</dbReference>
<dbReference type="Pfam" id="PF07248">
    <property type="entry name" value="DUF1431"/>
    <property type="match status" value="1"/>
</dbReference>
<evidence type="ECO:0000313" key="2">
    <source>
        <dbReference type="EMBL" id="EDV35676.2"/>
    </source>
</evidence>